<dbReference type="EMBL" id="LXFE01002561">
    <property type="protein sequence ID" value="OLL22938.1"/>
    <property type="molecule type" value="Genomic_DNA"/>
</dbReference>
<dbReference type="SUPFAM" id="SSF50978">
    <property type="entry name" value="WD40 repeat-like"/>
    <property type="match status" value="1"/>
</dbReference>
<evidence type="ECO:0000313" key="3">
    <source>
        <dbReference type="Proteomes" id="UP000186594"/>
    </source>
</evidence>
<dbReference type="InterPro" id="IPR036047">
    <property type="entry name" value="F-box-like_dom_sf"/>
</dbReference>
<dbReference type="STRING" id="1198029.A0A1U7LJX9"/>
<reference evidence="2 3" key="1">
    <citation type="submission" date="2016-04" db="EMBL/GenBank/DDBJ databases">
        <title>Evolutionary innovation and constraint leading to complex multicellularity in the Ascomycota.</title>
        <authorList>
            <person name="Cisse O."/>
            <person name="Nguyen A."/>
            <person name="Hewitt D.A."/>
            <person name="Jedd G."/>
            <person name="Stajich J.E."/>
        </authorList>
    </citation>
    <scope>NUCLEOTIDE SEQUENCE [LARGE SCALE GENOMIC DNA]</scope>
    <source>
        <strain evidence="2 3">DAH-3</strain>
    </source>
</reference>
<keyword evidence="3" id="KW-1185">Reference proteome</keyword>
<sequence>MPKRQRSESPFSCKRAKFSFLILNLSDEIILHIFSYLSHKDLLASQLVSRRWNRIVDDNQLWRKLFFKTFRSSKVSTDWRNLFRITHNWQTASFHKTNIPSVSPIAGIKGGKIYSVDQQGITVSSISGIPEKFVKLNYGLPSCISISSAIYIGYKSGWWISLSSDLSLQQSEKEIEPVDRIVHDFGCTIIVTVSLHLSIYQSSRLTHSFSSLGVENPYALSLRKLRNEIVASILYTTALPVDYLLGIYELNITTGIARYTTSRTSISIPNQISYSHPYVLSSHKDNTLCLHLLHSSPLRLFFGDPQKWYGHTSGVTSAVVDRDRAISCARGGEVRLWEQGGSCVIVEGEEDVICLDETRVFLKGKGQICIWDFGI</sequence>
<dbReference type="SMART" id="SM00256">
    <property type="entry name" value="FBOX"/>
    <property type="match status" value="1"/>
</dbReference>
<dbReference type="Gene3D" id="2.130.10.10">
    <property type="entry name" value="YVTN repeat-like/Quinoprotein amine dehydrogenase"/>
    <property type="match status" value="1"/>
</dbReference>
<dbReference type="InterPro" id="IPR015943">
    <property type="entry name" value="WD40/YVTN_repeat-like_dom_sf"/>
</dbReference>
<accession>A0A1U7LJX9</accession>
<dbReference type="GO" id="GO:0019005">
    <property type="term" value="C:SCF ubiquitin ligase complex"/>
    <property type="evidence" value="ECO:0007669"/>
    <property type="project" value="TreeGrafter"/>
</dbReference>
<feature type="domain" description="F-box" evidence="1">
    <location>
        <begin position="19"/>
        <end position="65"/>
    </location>
</feature>
<dbReference type="OrthoDB" id="3219396at2759"/>
<evidence type="ECO:0000313" key="2">
    <source>
        <dbReference type="EMBL" id="OLL22938.1"/>
    </source>
</evidence>
<gene>
    <name evidence="2" type="ORF">NEOLI_005116</name>
</gene>
<dbReference type="InterPro" id="IPR036322">
    <property type="entry name" value="WD40_repeat_dom_sf"/>
</dbReference>
<comment type="caution">
    <text evidence="2">The sequence shown here is derived from an EMBL/GenBank/DDBJ whole genome shotgun (WGS) entry which is preliminary data.</text>
</comment>
<dbReference type="Proteomes" id="UP000186594">
    <property type="component" value="Unassembled WGS sequence"/>
</dbReference>
<protein>
    <submittedName>
        <fullName evidence="2">F-box protein pof12</fullName>
    </submittedName>
</protein>
<dbReference type="OMA" id="RHNWSRG"/>
<dbReference type="Gene3D" id="1.20.1280.50">
    <property type="match status" value="1"/>
</dbReference>
<proteinExistence type="predicted"/>
<dbReference type="Pfam" id="PF12937">
    <property type="entry name" value="F-box-like"/>
    <property type="match status" value="1"/>
</dbReference>
<dbReference type="GO" id="GO:0031146">
    <property type="term" value="P:SCF-dependent proteasomal ubiquitin-dependent protein catabolic process"/>
    <property type="evidence" value="ECO:0007669"/>
    <property type="project" value="TreeGrafter"/>
</dbReference>
<dbReference type="GO" id="GO:0005737">
    <property type="term" value="C:cytoplasm"/>
    <property type="evidence" value="ECO:0007669"/>
    <property type="project" value="TreeGrafter"/>
</dbReference>
<dbReference type="Pfam" id="PF25499">
    <property type="entry name" value="Beta-prop_pof12"/>
    <property type="match status" value="1"/>
</dbReference>
<dbReference type="PANTHER" id="PTHR12874:SF9">
    <property type="entry name" value="F-BOX ONLY PROTEIN 48"/>
    <property type="match status" value="1"/>
</dbReference>
<dbReference type="SUPFAM" id="SSF81383">
    <property type="entry name" value="F-box domain"/>
    <property type="match status" value="1"/>
</dbReference>
<organism evidence="2 3">
    <name type="scientific">Neolecta irregularis (strain DAH-3)</name>
    <dbReference type="NCBI Taxonomy" id="1198029"/>
    <lineage>
        <taxon>Eukaryota</taxon>
        <taxon>Fungi</taxon>
        <taxon>Dikarya</taxon>
        <taxon>Ascomycota</taxon>
        <taxon>Taphrinomycotina</taxon>
        <taxon>Neolectales</taxon>
        <taxon>Neolectaceae</taxon>
        <taxon>Neolecta</taxon>
    </lineage>
</organism>
<dbReference type="InterPro" id="IPR001810">
    <property type="entry name" value="F-box_dom"/>
</dbReference>
<name>A0A1U7LJX9_NEOID</name>
<dbReference type="PANTHER" id="PTHR12874">
    <property type="entry name" value="F-BOX ONLY PROTEIN 48-RELATED"/>
    <property type="match status" value="1"/>
</dbReference>
<dbReference type="AlphaFoldDB" id="A0A1U7LJX9"/>
<dbReference type="PROSITE" id="PS50181">
    <property type="entry name" value="FBOX"/>
    <property type="match status" value="1"/>
</dbReference>
<evidence type="ECO:0000259" key="1">
    <source>
        <dbReference type="PROSITE" id="PS50181"/>
    </source>
</evidence>